<feature type="region of interest" description="Disordered" evidence="9">
    <location>
        <begin position="756"/>
        <end position="799"/>
    </location>
</feature>
<sequence>MLSNMEEKKKKNVLENLRIKTKFPNLKKIGKKNPPKPPKKLMYRRSISVPDLRIALTQTGEEATEPRYSPGPSDSDSISSSTANEGPNCTEALQEVYLRNPSESKLLGLNRISAPVQFNLEDISELQNLPQYCKSSVCDEPLYIPADKAKANPQKFTFDLTPAPTTFCNKNIQGQSPKPILERQQSSDRIQNIENAEETGTLAAVIARANSRGEQVRVQFEKSSSEKGTPSGLRKRRPAILFLDTSGMPGESADGTSLDSAGETPSDERLPWNTTDSEEQEMVTPLDMNEFCLDEDVTLLGAPHEDNADEIPEVYDKNRTSDDFMGSTIIDLKNLELYRNYELELPLDDPKSKEDDMGVIVVDVCLMFRDATIKRSPNLCIQPNPQWREQFDLNQFEDCQDPLQVEVFSKRGRKGEESWGTMEVDLSRLTPNEAQLCTNVLDPGKGRLLFLVTLKPCWGVSVTDMETAPLEKPEERDNIEERFVKNGQQMCLFLKKEDLGRTYKGTITLEIDVIYNKVRAGVRTFKPKETKLTEETPKFNKKIFLVTVWHWELFMLPLFLLVLIGWNYFQLGTGKITSNQDLVNMSMADEDEDDEKDAARKGLMDKIHMVQEVVLVVQNVLEEIANIGERAKNIFNWSVPFMSCLACLVLFVATVLLYFIPLRYLVLIWGVNKFTKKLRNPYTTDNNEILDFLKRVPSDVQKHHRSLGELTTGTARAVIMKLHHLIDKMEEQITTHQDIPPTVQQQRRRFRARVHKQRETTRLAGPGQANPGEGGGTEVQKEEVVRHQWSGPRHWNSSI</sequence>
<name>A0AAW0N3W5_9GOBI</name>
<protein>
    <submittedName>
        <fullName evidence="13">Uncharacterized protein</fullName>
    </submittedName>
</protein>
<keyword evidence="3 10" id="KW-0812">Transmembrane</keyword>
<dbReference type="Pfam" id="PF08372">
    <property type="entry name" value="PRT_C"/>
    <property type="match status" value="1"/>
</dbReference>
<keyword evidence="14" id="KW-1185">Reference proteome</keyword>
<dbReference type="PANTHER" id="PTHR45911:SF9">
    <property type="entry name" value="MULTIPLE C2 AND TRANSMEMBRANE DOMAIN-CONTAINING PROTEIN 2"/>
    <property type="match status" value="1"/>
</dbReference>
<evidence type="ECO:0000313" key="14">
    <source>
        <dbReference type="Proteomes" id="UP001460270"/>
    </source>
</evidence>
<comment type="caution">
    <text evidence="13">The sequence shown here is derived from an EMBL/GenBank/DDBJ whole genome shotgun (WGS) entry which is preliminary data.</text>
</comment>
<dbReference type="InterPro" id="IPR013583">
    <property type="entry name" value="MCTP_C"/>
</dbReference>
<evidence type="ECO:0000256" key="10">
    <source>
        <dbReference type="SAM" id="Phobius"/>
    </source>
</evidence>
<dbReference type="GO" id="GO:0030672">
    <property type="term" value="C:synaptic vesicle membrane"/>
    <property type="evidence" value="ECO:0007669"/>
    <property type="project" value="TreeGrafter"/>
</dbReference>
<feature type="transmembrane region" description="Helical" evidence="10">
    <location>
        <begin position="639"/>
        <end position="660"/>
    </location>
</feature>
<keyword evidence="8 10" id="KW-0472">Membrane</keyword>
<accession>A0AAW0N3W5</accession>
<keyword evidence="7 10" id="KW-1133">Transmembrane helix</keyword>
<evidence type="ECO:0000313" key="13">
    <source>
        <dbReference type="EMBL" id="KAK7890936.1"/>
    </source>
</evidence>
<evidence type="ECO:0000256" key="8">
    <source>
        <dbReference type="ARBA" id="ARBA00023136"/>
    </source>
</evidence>
<organism evidence="13 14">
    <name type="scientific">Mugilogobius chulae</name>
    <name type="common">yellowstripe goby</name>
    <dbReference type="NCBI Taxonomy" id="88201"/>
    <lineage>
        <taxon>Eukaryota</taxon>
        <taxon>Metazoa</taxon>
        <taxon>Chordata</taxon>
        <taxon>Craniata</taxon>
        <taxon>Vertebrata</taxon>
        <taxon>Euteleostomi</taxon>
        <taxon>Actinopterygii</taxon>
        <taxon>Neopterygii</taxon>
        <taxon>Teleostei</taxon>
        <taxon>Neoteleostei</taxon>
        <taxon>Acanthomorphata</taxon>
        <taxon>Gobiaria</taxon>
        <taxon>Gobiiformes</taxon>
        <taxon>Gobioidei</taxon>
        <taxon>Gobiidae</taxon>
        <taxon>Gobionellinae</taxon>
        <taxon>Mugilogobius</taxon>
    </lineage>
</organism>
<keyword evidence="5" id="KW-0677">Repeat</keyword>
<evidence type="ECO:0000259" key="12">
    <source>
        <dbReference type="Pfam" id="PF08372"/>
    </source>
</evidence>
<dbReference type="SUPFAM" id="SSF49562">
    <property type="entry name" value="C2 domain (Calcium/lipid-binding domain, CaLB)"/>
    <property type="match status" value="2"/>
</dbReference>
<dbReference type="GO" id="GO:0005509">
    <property type="term" value="F:calcium ion binding"/>
    <property type="evidence" value="ECO:0007669"/>
    <property type="project" value="TreeGrafter"/>
</dbReference>
<proteinExistence type="inferred from homology"/>
<dbReference type="GO" id="GO:0046928">
    <property type="term" value="P:regulation of neurotransmitter secretion"/>
    <property type="evidence" value="ECO:0007669"/>
    <property type="project" value="TreeGrafter"/>
</dbReference>
<dbReference type="PANTHER" id="PTHR45911">
    <property type="entry name" value="C2 DOMAIN-CONTAINING PROTEIN"/>
    <property type="match status" value="1"/>
</dbReference>
<dbReference type="Pfam" id="PF00168">
    <property type="entry name" value="C2"/>
    <property type="match status" value="2"/>
</dbReference>
<evidence type="ECO:0000259" key="11">
    <source>
        <dbReference type="Pfam" id="PF00168"/>
    </source>
</evidence>
<gene>
    <name evidence="13" type="ORF">WMY93_022899</name>
</gene>
<evidence type="ECO:0000256" key="9">
    <source>
        <dbReference type="SAM" id="MobiDB-lite"/>
    </source>
</evidence>
<evidence type="ECO:0000256" key="6">
    <source>
        <dbReference type="ARBA" id="ARBA00022837"/>
    </source>
</evidence>
<feature type="domain" description="C2" evidence="11">
    <location>
        <begin position="313"/>
        <end position="343"/>
    </location>
</feature>
<feature type="domain" description="C2" evidence="11">
    <location>
        <begin position="383"/>
        <end position="433"/>
    </location>
</feature>
<dbReference type="AlphaFoldDB" id="A0AAW0N3W5"/>
<evidence type="ECO:0000256" key="5">
    <source>
        <dbReference type="ARBA" id="ARBA00022737"/>
    </source>
</evidence>
<feature type="compositionally biased region" description="Low complexity" evidence="9">
    <location>
        <begin position="70"/>
        <end position="81"/>
    </location>
</feature>
<dbReference type="EMBL" id="JBBPFD010000017">
    <property type="protein sequence ID" value="KAK7890936.1"/>
    <property type="molecule type" value="Genomic_DNA"/>
</dbReference>
<comment type="subcellular location">
    <subcellularLocation>
        <location evidence="1">Membrane</location>
        <topology evidence="1">Multi-pass membrane protein</topology>
    </subcellularLocation>
</comment>
<feature type="region of interest" description="Disordered" evidence="9">
    <location>
        <begin position="218"/>
        <end position="278"/>
    </location>
</feature>
<feature type="region of interest" description="Disordered" evidence="9">
    <location>
        <begin position="24"/>
        <end position="87"/>
    </location>
</feature>
<evidence type="ECO:0000256" key="2">
    <source>
        <dbReference type="ARBA" id="ARBA00007923"/>
    </source>
</evidence>
<feature type="compositionally biased region" description="Basic residues" evidence="9">
    <location>
        <begin position="28"/>
        <end position="43"/>
    </location>
</feature>
<dbReference type="Proteomes" id="UP001460270">
    <property type="component" value="Unassembled WGS sequence"/>
</dbReference>
<evidence type="ECO:0000256" key="7">
    <source>
        <dbReference type="ARBA" id="ARBA00022989"/>
    </source>
</evidence>
<reference evidence="14" key="1">
    <citation type="submission" date="2024-04" db="EMBL/GenBank/DDBJ databases">
        <title>Salinicola lusitanus LLJ914,a marine bacterium isolated from the Okinawa Trough.</title>
        <authorList>
            <person name="Li J."/>
        </authorList>
    </citation>
    <scope>NUCLEOTIDE SEQUENCE [LARGE SCALE GENOMIC DNA]</scope>
</reference>
<feature type="transmembrane region" description="Helical" evidence="10">
    <location>
        <begin position="548"/>
        <end position="569"/>
    </location>
</feature>
<keyword evidence="4" id="KW-0479">Metal-binding</keyword>
<dbReference type="InterPro" id="IPR000008">
    <property type="entry name" value="C2_dom"/>
</dbReference>
<feature type="domain" description="Multiple C2" evidence="12">
    <location>
        <begin position="559"/>
        <end position="700"/>
    </location>
</feature>
<evidence type="ECO:0000256" key="3">
    <source>
        <dbReference type="ARBA" id="ARBA00022692"/>
    </source>
</evidence>
<dbReference type="Gene3D" id="2.60.40.150">
    <property type="entry name" value="C2 domain"/>
    <property type="match status" value="1"/>
</dbReference>
<comment type="similarity">
    <text evidence="2">Belongs to the MCTP family.</text>
</comment>
<evidence type="ECO:0000256" key="4">
    <source>
        <dbReference type="ARBA" id="ARBA00022723"/>
    </source>
</evidence>
<keyword evidence="6" id="KW-0106">Calcium</keyword>
<evidence type="ECO:0000256" key="1">
    <source>
        <dbReference type="ARBA" id="ARBA00004141"/>
    </source>
</evidence>
<dbReference type="InterPro" id="IPR035892">
    <property type="entry name" value="C2_domain_sf"/>
</dbReference>